<dbReference type="Proteomes" id="UP000761380">
    <property type="component" value="Unassembled WGS sequence"/>
</dbReference>
<organism evidence="10 11">
    <name type="scientific">Selenomonas ruminantium</name>
    <dbReference type="NCBI Taxonomy" id="971"/>
    <lineage>
        <taxon>Bacteria</taxon>
        <taxon>Bacillati</taxon>
        <taxon>Bacillota</taxon>
        <taxon>Negativicutes</taxon>
        <taxon>Selenomonadales</taxon>
        <taxon>Selenomonadaceae</taxon>
        <taxon>Selenomonas</taxon>
    </lineage>
</organism>
<dbReference type="SUPFAM" id="SSF101473">
    <property type="entry name" value="DhaL-like"/>
    <property type="match status" value="1"/>
</dbReference>
<accession>A0A927WL02</accession>
<dbReference type="InterPro" id="IPR012737">
    <property type="entry name" value="DhaK_L_YcgS"/>
</dbReference>
<comment type="catalytic activity">
    <reaction evidence="1">
        <text>dihydroxyacetone + phosphoenolpyruvate = dihydroxyacetone phosphate + pyruvate</text>
        <dbReference type="Rhea" id="RHEA:18381"/>
        <dbReference type="ChEBI" id="CHEBI:15361"/>
        <dbReference type="ChEBI" id="CHEBI:16016"/>
        <dbReference type="ChEBI" id="CHEBI:57642"/>
        <dbReference type="ChEBI" id="CHEBI:58702"/>
        <dbReference type="EC" id="2.7.1.121"/>
    </reaction>
</comment>
<dbReference type="Gene3D" id="1.25.40.340">
    <property type="match status" value="1"/>
</dbReference>
<evidence type="ECO:0000256" key="2">
    <source>
        <dbReference type="ARBA" id="ARBA00004745"/>
    </source>
</evidence>
<evidence type="ECO:0000256" key="7">
    <source>
        <dbReference type="ARBA" id="ARBA00046577"/>
    </source>
</evidence>
<dbReference type="PANTHER" id="PTHR28629">
    <property type="entry name" value="TRIOKINASE/FMN CYCLASE"/>
    <property type="match status" value="1"/>
</dbReference>
<dbReference type="FunFam" id="1.25.40.340:FF:000002">
    <property type="entry name" value="Dihydroxyacetone kinase, L subunit"/>
    <property type="match status" value="1"/>
</dbReference>
<evidence type="ECO:0000256" key="8">
    <source>
        <dbReference type="ARBA" id="ARBA00055771"/>
    </source>
</evidence>
<feature type="domain" description="DhaL" evidence="9">
    <location>
        <begin position="5"/>
        <end position="207"/>
    </location>
</feature>
<dbReference type="GO" id="GO:0004371">
    <property type="term" value="F:glycerone kinase activity"/>
    <property type="evidence" value="ECO:0007669"/>
    <property type="project" value="InterPro"/>
</dbReference>
<dbReference type="GO" id="GO:0005829">
    <property type="term" value="C:cytosol"/>
    <property type="evidence" value="ECO:0007669"/>
    <property type="project" value="TreeGrafter"/>
</dbReference>
<dbReference type="InterPro" id="IPR036117">
    <property type="entry name" value="DhaL_dom_sf"/>
</dbReference>
<dbReference type="GO" id="GO:0019563">
    <property type="term" value="P:glycerol catabolic process"/>
    <property type="evidence" value="ECO:0007669"/>
    <property type="project" value="TreeGrafter"/>
</dbReference>
<dbReference type="PROSITE" id="PS51480">
    <property type="entry name" value="DHAL"/>
    <property type="match status" value="1"/>
</dbReference>
<gene>
    <name evidence="10" type="primary">dhaL</name>
    <name evidence="10" type="ORF">E7201_00170</name>
</gene>
<proteinExistence type="predicted"/>
<dbReference type="AlphaFoldDB" id="A0A927WL02"/>
<comment type="caution">
    <text evidence="10">The sequence shown here is derived from an EMBL/GenBank/DDBJ whole genome shotgun (WGS) entry which is preliminary data.</text>
</comment>
<comment type="function">
    <text evidence="8">ADP-binding subunit of the dihydroxyacetone kinase, which is responsible for the phosphoenolpyruvate (PEP)-dependent phosphorylation of dihydroxyacetone. DhaL-ADP is converted to DhaL-ATP via a phosphoryl group transfer from DhaM and transmits it to dihydroxyacetone binds to DhaK.</text>
</comment>
<evidence type="ECO:0000259" key="9">
    <source>
        <dbReference type="PROSITE" id="PS51480"/>
    </source>
</evidence>
<name>A0A927WL02_SELRU</name>
<keyword evidence="5 10" id="KW-0418">Kinase</keyword>
<evidence type="ECO:0000313" key="11">
    <source>
        <dbReference type="Proteomes" id="UP000761380"/>
    </source>
</evidence>
<dbReference type="PANTHER" id="PTHR28629:SF4">
    <property type="entry name" value="TRIOKINASE_FMN CYCLASE"/>
    <property type="match status" value="1"/>
</dbReference>
<comment type="pathway">
    <text evidence="2">Polyol metabolism; glycerol degradation.</text>
</comment>
<dbReference type="GO" id="GO:0047324">
    <property type="term" value="F:phosphoenolpyruvate-glycerone phosphotransferase activity"/>
    <property type="evidence" value="ECO:0007669"/>
    <property type="project" value="UniProtKB-EC"/>
</dbReference>
<sequence length="215" mass="23099">MTGKEFMLAAFEAISHNIIEHEEHLNHLDNAIGDGDHGTNMARFSRLILSDLPELSAGNGDLGEILHHIGMRCITEIGGAAGPLFGKFFLQASISNIGNTSMEAANWVLAFEDGTMGVSMIGRSTEGEKTMLDALFPAVRAMQEKLEEGQSLPEIFLAGAEAAENGVEFTKTISANKGRAAYIGQRSIGHQDPGATTVMLMLQTLHKTAIEMNVE</sequence>
<dbReference type="InterPro" id="IPR050861">
    <property type="entry name" value="Dihydroxyacetone_Kinase"/>
</dbReference>
<dbReference type="NCBIfam" id="TIGR02365">
    <property type="entry name" value="dha_L_ycgS"/>
    <property type="match status" value="1"/>
</dbReference>
<evidence type="ECO:0000256" key="5">
    <source>
        <dbReference type="ARBA" id="ARBA00022777"/>
    </source>
</evidence>
<protein>
    <recommendedName>
        <fullName evidence="3">phosphoenolpyruvate--glycerone phosphotransferase</fullName>
        <ecNumber evidence="3">2.7.1.121</ecNumber>
    </recommendedName>
</protein>
<evidence type="ECO:0000256" key="4">
    <source>
        <dbReference type="ARBA" id="ARBA00022679"/>
    </source>
</evidence>
<keyword evidence="6" id="KW-0319">Glycerol metabolism</keyword>
<evidence type="ECO:0000256" key="1">
    <source>
        <dbReference type="ARBA" id="ARBA00001113"/>
    </source>
</evidence>
<dbReference type="EMBL" id="SVBY01000001">
    <property type="protein sequence ID" value="MBE6091585.1"/>
    <property type="molecule type" value="Genomic_DNA"/>
</dbReference>
<dbReference type="InterPro" id="IPR004007">
    <property type="entry name" value="DhaL_dom"/>
</dbReference>
<dbReference type="Pfam" id="PF02734">
    <property type="entry name" value="Dak2"/>
    <property type="match status" value="1"/>
</dbReference>
<comment type="subunit">
    <text evidence="7">Homodimer. The dihydroxyacetone kinase complex is composed of a homodimer of DhaM, a homodimer of DhaK and the subunit DhaL.</text>
</comment>
<dbReference type="EC" id="2.7.1.121" evidence="3"/>
<reference evidence="10" key="1">
    <citation type="submission" date="2019-04" db="EMBL/GenBank/DDBJ databases">
        <title>Evolution of Biomass-Degrading Anaerobic Consortia Revealed by Metagenomics.</title>
        <authorList>
            <person name="Peng X."/>
        </authorList>
    </citation>
    <scope>NUCLEOTIDE SEQUENCE</scope>
    <source>
        <strain evidence="10">SIG240</strain>
    </source>
</reference>
<evidence type="ECO:0000256" key="3">
    <source>
        <dbReference type="ARBA" id="ARBA00012095"/>
    </source>
</evidence>
<evidence type="ECO:0000256" key="6">
    <source>
        <dbReference type="ARBA" id="ARBA00022798"/>
    </source>
</evidence>
<evidence type="ECO:0000313" key="10">
    <source>
        <dbReference type="EMBL" id="MBE6091585.1"/>
    </source>
</evidence>
<dbReference type="SMART" id="SM01120">
    <property type="entry name" value="Dak2"/>
    <property type="match status" value="1"/>
</dbReference>
<keyword evidence="4" id="KW-0808">Transferase</keyword>